<dbReference type="AlphaFoldDB" id="A0A6V7EC04"/>
<dbReference type="EMBL" id="LR828257">
    <property type="protein sequence ID" value="CAD0348640.1"/>
    <property type="molecule type" value="Genomic_DNA"/>
</dbReference>
<protein>
    <submittedName>
        <fullName evidence="1">Uncharacterized protein</fullName>
    </submittedName>
</protein>
<dbReference type="EMBL" id="LR828257">
    <property type="protein sequence ID" value="CAD0348649.1"/>
    <property type="molecule type" value="Genomic_DNA"/>
</dbReference>
<organism evidence="1 2">
    <name type="scientific">Xanthomonas hortorum pv. vitians</name>
    <dbReference type="NCBI Taxonomy" id="83224"/>
    <lineage>
        <taxon>Bacteria</taxon>
        <taxon>Pseudomonadati</taxon>
        <taxon>Pseudomonadota</taxon>
        <taxon>Gammaproteobacteria</taxon>
        <taxon>Lysobacterales</taxon>
        <taxon>Lysobacteraceae</taxon>
        <taxon>Xanthomonas</taxon>
    </lineage>
</organism>
<dbReference type="Proteomes" id="UP000515406">
    <property type="component" value="Chromosome"/>
</dbReference>
<accession>A0A6V7EC04</accession>
<evidence type="ECO:0000313" key="2">
    <source>
        <dbReference type="Proteomes" id="UP000515406"/>
    </source>
</evidence>
<name>A0A6V7EC04_9XANT</name>
<proteinExistence type="predicted"/>
<reference evidence="1 2" key="1">
    <citation type="submission" date="2020-07" db="EMBL/GenBank/DDBJ databases">
        <authorList>
            <person name="Pothier F. J."/>
        </authorList>
    </citation>
    <scope>NUCLEOTIDE SEQUENCE [LARGE SCALE GENOMIC DNA]</scope>
    <source>
        <strain evidence="1 2">CFBP 498</strain>
    </source>
</reference>
<keyword evidence="2" id="KW-1185">Reference proteome</keyword>
<sequence length="31" mass="3735">MIVKKGVQCYWNRLKQQGIHMQFALMNLLKN</sequence>
<gene>
    <name evidence="1" type="ORF">CFBP498_33880</name>
</gene>
<evidence type="ECO:0000313" key="1">
    <source>
        <dbReference type="EMBL" id="CAD0348649.1"/>
    </source>
</evidence>